<protein>
    <submittedName>
        <fullName evidence="3">Aaa family atpase</fullName>
    </submittedName>
</protein>
<dbReference type="Pfam" id="PF00004">
    <property type="entry name" value="AAA"/>
    <property type="match status" value="1"/>
</dbReference>
<dbReference type="Gene3D" id="3.40.50.300">
    <property type="entry name" value="P-loop containing nucleotide triphosphate hydrolases"/>
    <property type="match status" value="1"/>
</dbReference>
<dbReference type="Proteomes" id="UP000266152">
    <property type="component" value="Unassembled WGS sequence"/>
</dbReference>
<organism evidence="3 4">
    <name type="scientific">Fusarium sporotrichioides</name>
    <dbReference type="NCBI Taxonomy" id="5514"/>
    <lineage>
        <taxon>Eukaryota</taxon>
        <taxon>Fungi</taxon>
        <taxon>Dikarya</taxon>
        <taxon>Ascomycota</taxon>
        <taxon>Pezizomycotina</taxon>
        <taxon>Sordariomycetes</taxon>
        <taxon>Hypocreomycetidae</taxon>
        <taxon>Hypocreales</taxon>
        <taxon>Nectriaceae</taxon>
        <taxon>Fusarium</taxon>
    </lineage>
</organism>
<feature type="region of interest" description="Disordered" evidence="1">
    <location>
        <begin position="826"/>
        <end position="847"/>
    </location>
</feature>
<proteinExistence type="predicted"/>
<keyword evidence="4" id="KW-1185">Reference proteome</keyword>
<dbReference type="SMART" id="SM00382">
    <property type="entry name" value="AAA"/>
    <property type="match status" value="1"/>
</dbReference>
<dbReference type="CDD" id="cd19481">
    <property type="entry name" value="RecA-like_protease"/>
    <property type="match status" value="1"/>
</dbReference>
<dbReference type="InterPro" id="IPR003593">
    <property type="entry name" value="AAA+_ATPase"/>
</dbReference>
<feature type="compositionally biased region" description="Basic and acidic residues" evidence="1">
    <location>
        <begin position="97"/>
        <end position="113"/>
    </location>
</feature>
<dbReference type="PANTHER" id="PTHR46411">
    <property type="entry name" value="FAMILY ATPASE, PUTATIVE-RELATED"/>
    <property type="match status" value="1"/>
</dbReference>
<dbReference type="GO" id="GO:0016887">
    <property type="term" value="F:ATP hydrolysis activity"/>
    <property type="evidence" value="ECO:0007669"/>
    <property type="project" value="InterPro"/>
</dbReference>
<evidence type="ECO:0000313" key="3">
    <source>
        <dbReference type="EMBL" id="RGP70128.1"/>
    </source>
</evidence>
<feature type="domain" description="AAA+ ATPase" evidence="2">
    <location>
        <begin position="648"/>
        <end position="775"/>
    </location>
</feature>
<dbReference type="InterPro" id="IPR003959">
    <property type="entry name" value="ATPase_AAA_core"/>
</dbReference>
<feature type="region of interest" description="Disordered" evidence="1">
    <location>
        <begin position="92"/>
        <end position="113"/>
    </location>
</feature>
<dbReference type="InterPro" id="IPR027417">
    <property type="entry name" value="P-loop_NTPase"/>
</dbReference>
<dbReference type="GO" id="GO:0005524">
    <property type="term" value="F:ATP binding"/>
    <property type="evidence" value="ECO:0007669"/>
    <property type="project" value="InterPro"/>
</dbReference>
<dbReference type="SUPFAM" id="SSF52540">
    <property type="entry name" value="P-loop containing nucleoside triphosphate hydrolases"/>
    <property type="match status" value="1"/>
</dbReference>
<feature type="compositionally biased region" description="Basic and acidic residues" evidence="1">
    <location>
        <begin position="826"/>
        <end position="845"/>
    </location>
</feature>
<sequence length="970" mass="110542">MHEPSGQPDTITSSPRSTQTRTNDSLKAESLMDLVNERDSGVSSEIQSTIEILTERVVKIERAVEKLTNCCPKPPPPAKPSKFITANSVKACPKSEPPVKEGSEVESEAQIKPDSVDENHLTLKPSVKVYDREGSFFDMKDASLLHVIEILKPAKRSSNKKNSSTRFIGSSTTGTKAAEPFPVLPTRIRIRSQYLLALLASWTGTKLLEDHPPSQDEKRPISVVFLYPFKFFIQFEDRIRQGIKESKANRNPEDSPTPEQQRELQELVALEELIDTHLGHLFNLRRELRNQLRTNILFEHLWLLFEPGDIVYERGSKEKRLGLPQLWIITQYEGGREILNNNSCTHTNPLVKEKLPSKDSKGRLSNFSISGFWLDSNGSEITKNEDMYSIPHWAGERPIHSLKVFPITFCEPERDFPDLDREAWRKRLIDQGRRYCKFRSGDVVYLKGMGVDEDQSPWEYQSEAIIDFHLARLEAPKLFNPDRIPSAIHRLLSLTLDKKHNSFHTHFGDEREVIEIPQRVSFMVGTITILDKIHHDINLDHALFKDKQVTLAPILGEINEGKDLGQDRFDSFFLLCPAVTPGFVLTARKWVVFSLDSLPETFQPLRQGLWAELKLPSGYKDQISATVLRHRFREELPLFQGKQPGRGTGSIILLQGPPGVGKTMTAEALADHIDRPLYSVTSGELGDDPVGIEKRLVQILQRGQKWKCVVLIDEADVFLATRDTEVANFTRNAIVSIFLRQLEQYSGILVMTTNRDCDVDSAVVQRAHLRLALPTLNRKATSLLWNIYCKAGRVQDLIAETGLDRPHVIIGEGVKAWWERRYDEKAKPSEKAESGDEARSSDEVKSSGSWWSGREIQYAFRQASMFAVFEASNARRQRIERQVDHLNGSIKARKVEGRDTREQIDEKEKLELEKNKILGTEDEITLRVKHFDDILERGAEFEKNVRENRFSCFSPGGEVKATNENILYEE</sequence>
<gene>
    <name evidence="3" type="ORF">FSPOR_4240</name>
</gene>
<dbReference type="EMBL" id="PXOF01000054">
    <property type="protein sequence ID" value="RGP70128.1"/>
    <property type="molecule type" value="Genomic_DNA"/>
</dbReference>
<dbReference type="AlphaFoldDB" id="A0A395SCJ5"/>
<evidence type="ECO:0000256" key="1">
    <source>
        <dbReference type="SAM" id="MobiDB-lite"/>
    </source>
</evidence>
<evidence type="ECO:0000259" key="2">
    <source>
        <dbReference type="SMART" id="SM00382"/>
    </source>
</evidence>
<dbReference type="Pfam" id="PF22942">
    <property type="entry name" value="DUF7025"/>
    <property type="match status" value="1"/>
</dbReference>
<comment type="caution">
    <text evidence="3">The sequence shown here is derived from an EMBL/GenBank/DDBJ whole genome shotgun (WGS) entry which is preliminary data.</text>
</comment>
<dbReference type="InterPro" id="IPR054289">
    <property type="entry name" value="DUF7025"/>
</dbReference>
<dbReference type="PANTHER" id="PTHR46411:SF3">
    <property type="entry name" value="AAA+ ATPASE DOMAIN-CONTAINING PROTEIN"/>
    <property type="match status" value="1"/>
</dbReference>
<feature type="compositionally biased region" description="Polar residues" evidence="1">
    <location>
        <begin position="7"/>
        <end position="25"/>
    </location>
</feature>
<dbReference type="STRING" id="5514.A0A395SCJ5"/>
<feature type="region of interest" description="Disordered" evidence="1">
    <location>
        <begin position="1"/>
        <end position="32"/>
    </location>
</feature>
<accession>A0A395SCJ5</accession>
<reference evidence="3 4" key="1">
    <citation type="journal article" date="2018" name="PLoS Pathog.">
        <title>Evolution of structural diversity of trichothecenes, a family of toxins produced by plant pathogenic and entomopathogenic fungi.</title>
        <authorList>
            <person name="Proctor R.H."/>
            <person name="McCormick S.P."/>
            <person name="Kim H.S."/>
            <person name="Cardoza R.E."/>
            <person name="Stanley A.M."/>
            <person name="Lindo L."/>
            <person name="Kelly A."/>
            <person name="Brown D.W."/>
            <person name="Lee T."/>
            <person name="Vaughan M.M."/>
            <person name="Alexander N.J."/>
            <person name="Busman M."/>
            <person name="Gutierrez S."/>
        </authorList>
    </citation>
    <scope>NUCLEOTIDE SEQUENCE [LARGE SCALE GENOMIC DNA]</scope>
    <source>
        <strain evidence="3 4">NRRL 3299</strain>
    </source>
</reference>
<evidence type="ECO:0000313" key="4">
    <source>
        <dbReference type="Proteomes" id="UP000266152"/>
    </source>
</evidence>
<name>A0A395SCJ5_FUSSP</name>